<evidence type="ECO:0000313" key="1">
    <source>
        <dbReference type="EMBL" id="TFK29096.1"/>
    </source>
</evidence>
<dbReference type="AlphaFoldDB" id="A0A5C3LAP2"/>
<evidence type="ECO:0000313" key="2">
    <source>
        <dbReference type="Proteomes" id="UP000307440"/>
    </source>
</evidence>
<gene>
    <name evidence="1" type="ORF">FA15DRAFT_583091</name>
</gene>
<dbReference type="GO" id="GO:0046933">
    <property type="term" value="F:proton-transporting ATP synthase activity, rotational mechanism"/>
    <property type="evidence" value="ECO:0007669"/>
    <property type="project" value="TreeGrafter"/>
</dbReference>
<accession>A0A5C3LAP2</accession>
<dbReference type="OrthoDB" id="274752at2759"/>
<dbReference type="Proteomes" id="UP000307440">
    <property type="component" value="Unassembled WGS sequence"/>
</dbReference>
<organism evidence="1 2">
    <name type="scientific">Coprinopsis marcescibilis</name>
    <name type="common">Agaric fungus</name>
    <name type="synonym">Psathyrella marcescibilis</name>
    <dbReference type="NCBI Taxonomy" id="230819"/>
    <lineage>
        <taxon>Eukaryota</taxon>
        <taxon>Fungi</taxon>
        <taxon>Dikarya</taxon>
        <taxon>Basidiomycota</taxon>
        <taxon>Agaricomycotina</taxon>
        <taxon>Agaricomycetes</taxon>
        <taxon>Agaricomycetidae</taxon>
        <taxon>Agaricales</taxon>
        <taxon>Agaricineae</taxon>
        <taxon>Psathyrellaceae</taxon>
        <taxon>Coprinopsis</taxon>
    </lineage>
</organism>
<dbReference type="STRING" id="230819.A0A5C3LAP2"/>
<keyword evidence="2" id="KW-1185">Reference proteome</keyword>
<dbReference type="EMBL" id="ML210151">
    <property type="protein sequence ID" value="TFK29096.1"/>
    <property type="molecule type" value="Genomic_DNA"/>
</dbReference>
<dbReference type="PANTHER" id="PTHR28207:SF1">
    <property type="entry name" value="ATP SYNTHASE SUBUNIT H, MITOCHONDRIAL"/>
    <property type="match status" value="1"/>
</dbReference>
<sequence>MSSTILRQAYIAARQVSRTRAFASTAVSRKDLVQDIYLREIKAYKPAAVAKDAHVGVVKSFSLPPTPKAPVLPADLASELSAYETTEPTVAEVARVSESSSEDAAGQSGADGFLTFLEADVPKPQHHH</sequence>
<reference evidence="1 2" key="1">
    <citation type="journal article" date="2019" name="Nat. Ecol. Evol.">
        <title>Megaphylogeny resolves global patterns of mushroom evolution.</title>
        <authorList>
            <person name="Varga T."/>
            <person name="Krizsan K."/>
            <person name="Foldi C."/>
            <person name="Dima B."/>
            <person name="Sanchez-Garcia M."/>
            <person name="Sanchez-Ramirez S."/>
            <person name="Szollosi G.J."/>
            <person name="Szarkandi J.G."/>
            <person name="Papp V."/>
            <person name="Albert L."/>
            <person name="Andreopoulos W."/>
            <person name="Angelini C."/>
            <person name="Antonin V."/>
            <person name="Barry K.W."/>
            <person name="Bougher N.L."/>
            <person name="Buchanan P."/>
            <person name="Buyck B."/>
            <person name="Bense V."/>
            <person name="Catcheside P."/>
            <person name="Chovatia M."/>
            <person name="Cooper J."/>
            <person name="Damon W."/>
            <person name="Desjardin D."/>
            <person name="Finy P."/>
            <person name="Geml J."/>
            <person name="Haridas S."/>
            <person name="Hughes K."/>
            <person name="Justo A."/>
            <person name="Karasinski D."/>
            <person name="Kautmanova I."/>
            <person name="Kiss B."/>
            <person name="Kocsube S."/>
            <person name="Kotiranta H."/>
            <person name="LaButti K.M."/>
            <person name="Lechner B.E."/>
            <person name="Liimatainen K."/>
            <person name="Lipzen A."/>
            <person name="Lukacs Z."/>
            <person name="Mihaltcheva S."/>
            <person name="Morgado L.N."/>
            <person name="Niskanen T."/>
            <person name="Noordeloos M.E."/>
            <person name="Ohm R.A."/>
            <person name="Ortiz-Santana B."/>
            <person name="Ovrebo C."/>
            <person name="Racz N."/>
            <person name="Riley R."/>
            <person name="Savchenko A."/>
            <person name="Shiryaev A."/>
            <person name="Soop K."/>
            <person name="Spirin V."/>
            <person name="Szebenyi C."/>
            <person name="Tomsovsky M."/>
            <person name="Tulloss R.E."/>
            <person name="Uehling J."/>
            <person name="Grigoriev I.V."/>
            <person name="Vagvolgyi C."/>
            <person name="Papp T."/>
            <person name="Martin F.M."/>
            <person name="Miettinen O."/>
            <person name="Hibbett D.S."/>
            <person name="Nagy L.G."/>
        </authorList>
    </citation>
    <scope>NUCLEOTIDE SEQUENCE [LARGE SCALE GENOMIC DNA]</scope>
    <source>
        <strain evidence="1 2">CBS 121175</strain>
    </source>
</reference>
<dbReference type="InterPro" id="IPR019711">
    <property type="entry name" value="ATP_synth_F0_suH"/>
</dbReference>
<dbReference type="PANTHER" id="PTHR28207">
    <property type="entry name" value="ATP SYNTHASE SUBUNIT H, MITOCHONDRIAL"/>
    <property type="match status" value="1"/>
</dbReference>
<dbReference type="Pfam" id="PF10775">
    <property type="entry name" value="ATP_sub_h"/>
    <property type="match status" value="1"/>
</dbReference>
<protein>
    <submittedName>
        <fullName evidence="1">Uncharacterized protein</fullName>
    </submittedName>
</protein>
<proteinExistence type="predicted"/>
<name>A0A5C3LAP2_COPMA</name>